<evidence type="ECO:0000256" key="7">
    <source>
        <dbReference type="SAM" id="MobiDB-lite"/>
    </source>
</evidence>
<dbReference type="SMART" id="SM00353">
    <property type="entry name" value="HLH"/>
    <property type="match status" value="1"/>
</dbReference>
<comment type="caution">
    <text evidence="9">The sequence shown here is derived from an EMBL/GenBank/DDBJ whole genome shotgun (WGS) entry which is preliminary data.</text>
</comment>
<keyword evidence="6" id="KW-0539">Nucleus</keyword>
<keyword evidence="5" id="KW-0804">Transcription</keyword>
<dbReference type="PROSITE" id="PS50888">
    <property type="entry name" value="BHLH"/>
    <property type="match status" value="1"/>
</dbReference>
<keyword evidence="10" id="KW-1185">Reference proteome</keyword>
<evidence type="ECO:0000256" key="3">
    <source>
        <dbReference type="ARBA" id="ARBA00023015"/>
    </source>
</evidence>
<sequence>MDGMDASGNLGLGGHSIINDFEIQDFIDDANFDQFIDLIRGENEDPAAAHFDCDLISGSCFVDNQFGPTADPCGLCGFDHNTTVVSAPAPFLTILPNVDGEMNHIGDEDMDEEDSCGTTTTSTTNTTATTTKMPKVDRSRTLVSERRRRGSMKAKLYALRSLVPNITKMDKASIVGDAVLYVQDLQKQATKLKADISGLEASLEGSEGNQGSTQNPTKNKLVAYNYHLIPKGIIQIDVSQVEEKGFYVKVGCNKGVGVATALYKAIESLTSFNVQSSNLNTVNSERFEITLVLNVKECEQEIINLPNLKLWVTGAFLNQGFELATGF</sequence>
<gene>
    <name evidence="9" type="ORF">M0R45_016690</name>
</gene>
<evidence type="ECO:0000256" key="4">
    <source>
        <dbReference type="ARBA" id="ARBA00023125"/>
    </source>
</evidence>
<feature type="region of interest" description="Disordered" evidence="7">
    <location>
        <begin position="109"/>
        <end position="145"/>
    </location>
</feature>
<keyword evidence="4" id="KW-0238">DNA-binding</keyword>
<feature type="compositionally biased region" description="Low complexity" evidence="7">
    <location>
        <begin position="118"/>
        <end position="131"/>
    </location>
</feature>
<dbReference type="GO" id="GO:0043565">
    <property type="term" value="F:sequence-specific DNA binding"/>
    <property type="evidence" value="ECO:0007669"/>
    <property type="project" value="TreeGrafter"/>
</dbReference>
<evidence type="ECO:0000256" key="2">
    <source>
        <dbReference type="ARBA" id="ARBA00011738"/>
    </source>
</evidence>
<dbReference type="Proteomes" id="UP001457282">
    <property type="component" value="Unassembled WGS sequence"/>
</dbReference>
<protein>
    <recommendedName>
        <fullName evidence="8">BHLH domain-containing protein</fullName>
    </recommendedName>
</protein>
<reference evidence="9 10" key="1">
    <citation type="journal article" date="2023" name="G3 (Bethesda)">
        <title>A chromosome-length genome assembly and annotation of blackberry (Rubus argutus, cv. 'Hillquist').</title>
        <authorList>
            <person name="Bruna T."/>
            <person name="Aryal R."/>
            <person name="Dudchenko O."/>
            <person name="Sargent D.J."/>
            <person name="Mead D."/>
            <person name="Buti M."/>
            <person name="Cavallini A."/>
            <person name="Hytonen T."/>
            <person name="Andres J."/>
            <person name="Pham M."/>
            <person name="Weisz D."/>
            <person name="Mascagni F."/>
            <person name="Usai G."/>
            <person name="Natali L."/>
            <person name="Bassil N."/>
            <person name="Fernandez G.E."/>
            <person name="Lomsadze A."/>
            <person name="Armour M."/>
            <person name="Olukolu B."/>
            <person name="Poorten T."/>
            <person name="Britton C."/>
            <person name="Davik J."/>
            <person name="Ashrafi H."/>
            <person name="Aiden E.L."/>
            <person name="Borodovsky M."/>
            <person name="Worthington M."/>
        </authorList>
    </citation>
    <scope>NUCLEOTIDE SEQUENCE [LARGE SCALE GENOMIC DNA]</scope>
    <source>
        <strain evidence="9">PI 553951</strain>
    </source>
</reference>
<dbReference type="SUPFAM" id="SSF47459">
    <property type="entry name" value="HLH, helix-loop-helix DNA-binding domain"/>
    <property type="match status" value="1"/>
</dbReference>
<dbReference type="AlphaFoldDB" id="A0AAW1XTV0"/>
<dbReference type="GO" id="GO:0005634">
    <property type="term" value="C:nucleus"/>
    <property type="evidence" value="ECO:0007669"/>
    <property type="project" value="UniProtKB-SubCell"/>
</dbReference>
<dbReference type="InterPro" id="IPR051358">
    <property type="entry name" value="TF_AMS/ICE1/BHLH6-like"/>
</dbReference>
<accession>A0AAW1XTV0</accession>
<comment type="subcellular location">
    <subcellularLocation>
        <location evidence="1">Nucleus</location>
    </subcellularLocation>
</comment>
<evidence type="ECO:0000313" key="10">
    <source>
        <dbReference type="Proteomes" id="UP001457282"/>
    </source>
</evidence>
<name>A0AAW1XTV0_RUBAR</name>
<dbReference type="GO" id="GO:0046983">
    <property type="term" value="F:protein dimerization activity"/>
    <property type="evidence" value="ECO:0007669"/>
    <property type="project" value="InterPro"/>
</dbReference>
<keyword evidence="3" id="KW-0805">Transcription regulation</keyword>
<evidence type="ECO:0000256" key="1">
    <source>
        <dbReference type="ARBA" id="ARBA00004123"/>
    </source>
</evidence>
<dbReference type="FunFam" id="4.10.280.10:FF:000096">
    <property type="entry name" value="Basic helix-loop-helix (BHLH) DNA-binding superfamily protein"/>
    <property type="match status" value="1"/>
</dbReference>
<dbReference type="GO" id="GO:0003700">
    <property type="term" value="F:DNA-binding transcription factor activity"/>
    <property type="evidence" value="ECO:0007669"/>
    <property type="project" value="TreeGrafter"/>
</dbReference>
<dbReference type="Pfam" id="PF00010">
    <property type="entry name" value="HLH"/>
    <property type="match status" value="1"/>
</dbReference>
<dbReference type="PANTHER" id="PTHR31945">
    <property type="entry name" value="TRANSCRIPTION FACTOR SCREAM2-RELATED"/>
    <property type="match status" value="1"/>
</dbReference>
<comment type="subunit">
    <text evidence="2">Homodimer.</text>
</comment>
<dbReference type="Gene3D" id="4.10.280.10">
    <property type="entry name" value="Helix-loop-helix DNA-binding domain"/>
    <property type="match status" value="1"/>
</dbReference>
<evidence type="ECO:0000256" key="6">
    <source>
        <dbReference type="ARBA" id="ARBA00023242"/>
    </source>
</evidence>
<organism evidence="9 10">
    <name type="scientific">Rubus argutus</name>
    <name type="common">Southern blackberry</name>
    <dbReference type="NCBI Taxonomy" id="59490"/>
    <lineage>
        <taxon>Eukaryota</taxon>
        <taxon>Viridiplantae</taxon>
        <taxon>Streptophyta</taxon>
        <taxon>Embryophyta</taxon>
        <taxon>Tracheophyta</taxon>
        <taxon>Spermatophyta</taxon>
        <taxon>Magnoliopsida</taxon>
        <taxon>eudicotyledons</taxon>
        <taxon>Gunneridae</taxon>
        <taxon>Pentapetalae</taxon>
        <taxon>rosids</taxon>
        <taxon>fabids</taxon>
        <taxon>Rosales</taxon>
        <taxon>Rosaceae</taxon>
        <taxon>Rosoideae</taxon>
        <taxon>Rosoideae incertae sedis</taxon>
        <taxon>Rubus</taxon>
    </lineage>
</organism>
<dbReference type="PANTHER" id="PTHR31945:SF17">
    <property type="entry name" value="TRANSCRIPTION FACTOR FER-LIKE IRON DEFICIENCY-INDUCED TRANSCRIPTION FACTOR"/>
    <property type="match status" value="1"/>
</dbReference>
<feature type="domain" description="BHLH" evidence="8">
    <location>
        <begin position="136"/>
        <end position="185"/>
    </location>
</feature>
<dbReference type="InterPro" id="IPR036638">
    <property type="entry name" value="HLH_DNA-bd_sf"/>
</dbReference>
<evidence type="ECO:0000259" key="8">
    <source>
        <dbReference type="PROSITE" id="PS50888"/>
    </source>
</evidence>
<feature type="compositionally biased region" description="Basic and acidic residues" evidence="7">
    <location>
        <begin position="134"/>
        <end position="145"/>
    </location>
</feature>
<dbReference type="InterPro" id="IPR011598">
    <property type="entry name" value="bHLH_dom"/>
</dbReference>
<dbReference type="EMBL" id="JBEDUW010000003">
    <property type="protein sequence ID" value="KAK9940012.1"/>
    <property type="molecule type" value="Genomic_DNA"/>
</dbReference>
<proteinExistence type="predicted"/>
<evidence type="ECO:0000256" key="5">
    <source>
        <dbReference type="ARBA" id="ARBA00023163"/>
    </source>
</evidence>
<evidence type="ECO:0000313" key="9">
    <source>
        <dbReference type="EMBL" id="KAK9940012.1"/>
    </source>
</evidence>